<evidence type="ECO:0000256" key="6">
    <source>
        <dbReference type="ARBA" id="ARBA00023054"/>
    </source>
</evidence>
<feature type="compositionally biased region" description="Acidic residues" evidence="8">
    <location>
        <begin position="160"/>
        <end position="172"/>
    </location>
</feature>
<organism evidence="12">
    <name type="scientific">Oryza glumipatula</name>
    <dbReference type="NCBI Taxonomy" id="40148"/>
    <lineage>
        <taxon>Eukaryota</taxon>
        <taxon>Viridiplantae</taxon>
        <taxon>Streptophyta</taxon>
        <taxon>Embryophyta</taxon>
        <taxon>Tracheophyta</taxon>
        <taxon>Spermatophyta</taxon>
        <taxon>Magnoliopsida</taxon>
        <taxon>Liliopsida</taxon>
        <taxon>Poales</taxon>
        <taxon>Poaceae</taxon>
        <taxon>BOP clade</taxon>
        <taxon>Oryzoideae</taxon>
        <taxon>Oryzeae</taxon>
        <taxon>Oryzinae</taxon>
        <taxon>Oryza</taxon>
    </lineage>
</organism>
<keyword evidence="2" id="KW-0433">Leucine-rich repeat</keyword>
<dbReference type="HOGENOM" id="CLU_000837_7_3_1"/>
<sequence>MTELAAGAVSSLLVVIRNEAVLLGGVRDDVQFIKEEMESMNSFLGHLARSAPQGGEHDEQVRTWMNQVRLLAQDCNNCIDLYLYSGNPEIHRAKGRLRRHLWWVYWSLRKMVAQHRAAIQLRQLKDRARDVGERRLRYGVEIPATTKAAAPDATGGYAAGDDEEEDEDEDDREGQFAVATPTLAHHSARWPVFEPPSLDDYVKAKLLEWIGGVPGNAIVTLSIAIVAPDADNKEVLAIAHETLVAPNYYYRRSIMVNVPAVHLDFLPLRPKEVLYYILRELEREEAAGSQKQPTDQGEWEEEDPDPWQDYYKKCGIYRSKKSVLGKIKRNIKKMNIYEKLDKIKSDIREGQHKSGKLLLLQLQKKGADQVDLHVLLQLLVLQSQQDQAKNKAVDTHKLPEWNDNLIEKLAMRLKDHMEADEKTKKLNEQTGVEEETAVRQGGGGERKEDEKDERGDGEEEGKEERRDMEKGGEERKEQQQEEQEKEGRKEEQNETAATTLDEERIKQMINEAKQDVLRELRGRETDKNQATGEPDVPPDKNQATGEPDVPPDKNQATGQHAVVLDQNEEAYFEEVEQKIEEIKQELKEQLKIKWIVDKIKHHLQDQCPLIILKFDQMMDGSRWEEIRKALSLLELSADALIFTTGSTEQAKGYCYPPREPIDHCSLVGLYYYTVLKLTSKHKNEDNDNSQIFRGILEECEGHEFCMKIFTHAVYANPKRSNEELGKLHSTLQSPKKSFDTIAKKMFMYSYNDLPKEYKSCLLYLAIFPKGQKIRRSTLIARWVAEGLTFKEDWPSSVYQANRCFDALIRRWLVYPDDISATGKIKSCVVGDPVHGFITAIARKQHIVETRLSHHLARHFSIFNDLRLRSSDRIGTFFQGLSRSSRVSLLKVLDLEGCQCFASKNQRYLKDICNKMLLLKYLSLKGTDITQLPSEINCLRELEVLDIRETKVPANATVNVLLLKLKRLLAGASQIDPTPRNFVTNVRIPSRIDKMINIEVLSNVKAQHRDNLEDIGKLCQLRKLGVVIDGKKSHLGSLLKAISDLHASLRSLSITIPTTTLEVTPSSPELQDIASRQKHHPEFLESLSISGAKHLFPLLTEGGNKKLAKVTLSNTPLNQDDLKFFAQLPMLQCVRLRHISCTESVLNFKKDDFKCLKYLLIEGSNLTNITFEDEAACKLEKMVLSSTCIESISGVHGLPKFEELELNSSSCGRLLSSCFYNVERIAKLTLRGTLLKQGDLRIIARELNICCLVLLENSFEISQNQITFEKEEFIWLKLLSVDCSTITNINFITGSAPSLKKIVWSSFTSLSGINNLPRLKELEFNGYPVPNDVEEAIKNNKSINLKHNKP</sequence>
<evidence type="ECO:0000256" key="7">
    <source>
        <dbReference type="SAM" id="Coils"/>
    </source>
</evidence>
<dbReference type="Pfam" id="PF23598">
    <property type="entry name" value="LRR_14"/>
    <property type="match status" value="1"/>
</dbReference>
<dbReference type="Gene3D" id="1.20.5.4130">
    <property type="match status" value="1"/>
</dbReference>
<evidence type="ECO:0000259" key="9">
    <source>
        <dbReference type="Pfam" id="PF18052"/>
    </source>
</evidence>
<dbReference type="FunFam" id="1.10.10.10:FF:000322">
    <property type="entry name" value="Probable disease resistance protein At1g63360"/>
    <property type="match status" value="1"/>
</dbReference>
<dbReference type="Gene3D" id="3.80.10.10">
    <property type="entry name" value="Ribonuclease Inhibitor"/>
    <property type="match status" value="1"/>
</dbReference>
<dbReference type="InterPro" id="IPR041118">
    <property type="entry name" value="Rx_N"/>
</dbReference>
<dbReference type="PANTHER" id="PTHR23155:SF1062">
    <property type="entry name" value="OS11G0579400 PROTEIN"/>
    <property type="match status" value="1"/>
</dbReference>
<dbReference type="Pfam" id="PF18052">
    <property type="entry name" value="Rx_N"/>
    <property type="match status" value="1"/>
</dbReference>
<keyword evidence="13" id="KW-1185">Reference proteome</keyword>
<evidence type="ECO:0000313" key="13">
    <source>
        <dbReference type="Proteomes" id="UP000026961"/>
    </source>
</evidence>
<dbReference type="eggNOG" id="KOG4658">
    <property type="taxonomic scope" value="Eukaryota"/>
</dbReference>
<dbReference type="InterPro" id="IPR038005">
    <property type="entry name" value="RX-like_CC"/>
</dbReference>
<dbReference type="EnsemblPlants" id="OGLUM11G17430.1">
    <property type="protein sequence ID" value="OGLUM11G17430.1"/>
    <property type="gene ID" value="OGLUM11G17430"/>
</dbReference>
<feature type="domain" description="Disease resistance protein winged helix" evidence="10">
    <location>
        <begin position="766"/>
        <end position="836"/>
    </location>
</feature>
<dbReference type="InterPro" id="IPR058922">
    <property type="entry name" value="WHD_DRP"/>
</dbReference>
<comment type="similarity">
    <text evidence="1">Belongs to the disease resistance NB-LRR family.</text>
</comment>
<feature type="region of interest" description="Disordered" evidence="8">
    <location>
        <begin position="523"/>
        <end position="556"/>
    </location>
</feature>
<evidence type="ECO:0000256" key="2">
    <source>
        <dbReference type="ARBA" id="ARBA00022614"/>
    </source>
</evidence>
<feature type="domain" description="Disease resistance N-terminal" evidence="9">
    <location>
        <begin position="9"/>
        <end position="89"/>
    </location>
</feature>
<dbReference type="GO" id="GO:0000166">
    <property type="term" value="F:nucleotide binding"/>
    <property type="evidence" value="ECO:0007669"/>
    <property type="project" value="UniProtKB-KW"/>
</dbReference>
<dbReference type="GO" id="GO:0002758">
    <property type="term" value="P:innate immune response-activating signaling pathway"/>
    <property type="evidence" value="ECO:0007669"/>
    <property type="project" value="UniProtKB-ARBA"/>
</dbReference>
<dbReference type="Proteomes" id="UP000026961">
    <property type="component" value="Chromosome 11"/>
</dbReference>
<name>A0A0E0BKK4_9ORYZ</name>
<keyword evidence="6 7" id="KW-0175">Coiled coil</keyword>
<dbReference type="Gramene" id="OGLUM11G17430.1">
    <property type="protein sequence ID" value="OGLUM11G17430.1"/>
    <property type="gene ID" value="OGLUM11G17430"/>
</dbReference>
<evidence type="ECO:0000256" key="4">
    <source>
        <dbReference type="ARBA" id="ARBA00022741"/>
    </source>
</evidence>
<dbReference type="GO" id="GO:0042742">
    <property type="term" value="P:defense response to bacterium"/>
    <property type="evidence" value="ECO:0007669"/>
    <property type="project" value="UniProtKB-ARBA"/>
</dbReference>
<dbReference type="Gene3D" id="1.10.10.10">
    <property type="entry name" value="Winged helix-like DNA-binding domain superfamily/Winged helix DNA-binding domain"/>
    <property type="match status" value="1"/>
</dbReference>
<reference evidence="12" key="1">
    <citation type="submission" date="2015-04" db="UniProtKB">
        <authorList>
            <consortium name="EnsemblPlants"/>
        </authorList>
    </citation>
    <scope>IDENTIFICATION</scope>
</reference>
<keyword evidence="5" id="KW-0611">Plant defense</keyword>
<feature type="domain" description="Disease resistance R13L4/SHOC-2-like LRR" evidence="11">
    <location>
        <begin position="867"/>
        <end position="1185"/>
    </location>
</feature>
<feature type="compositionally biased region" description="Basic and acidic residues" evidence="8">
    <location>
        <begin position="462"/>
        <end position="479"/>
    </location>
</feature>
<dbReference type="SUPFAM" id="SSF52058">
    <property type="entry name" value="L domain-like"/>
    <property type="match status" value="2"/>
</dbReference>
<feature type="compositionally biased region" description="Basic and acidic residues" evidence="8">
    <location>
        <begin position="444"/>
        <end position="454"/>
    </location>
</feature>
<keyword evidence="3" id="KW-0677">Repeat</keyword>
<accession>A0A0E0BKK4</accession>
<evidence type="ECO:0000256" key="8">
    <source>
        <dbReference type="SAM" id="MobiDB-lite"/>
    </source>
</evidence>
<evidence type="ECO:0000256" key="5">
    <source>
        <dbReference type="ARBA" id="ARBA00022821"/>
    </source>
</evidence>
<evidence type="ECO:0000259" key="10">
    <source>
        <dbReference type="Pfam" id="PF23559"/>
    </source>
</evidence>
<reference evidence="12" key="2">
    <citation type="submission" date="2018-05" db="EMBL/GenBank/DDBJ databases">
        <title>OgluRS3 (Oryza glumaepatula Reference Sequence Version 3).</title>
        <authorList>
            <person name="Zhang J."/>
            <person name="Kudrna D."/>
            <person name="Lee S."/>
            <person name="Talag J."/>
            <person name="Welchert J."/>
            <person name="Wing R.A."/>
        </authorList>
    </citation>
    <scope>NUCLEOTIDE SEQUENCE [LARGE SCALE GENOMIC DNA]</scope>
</reference>
<evidence type="ECO:0000313" key="12">
    <source>
        <dbReference type="EnsemblPlants" id="OGLUM11G17430.1"/>
    </source>
</evidence>
<dbReference type="InterPro" id="IPR036388">
    <property type="entry name" value="WH-like_DNA-bd_sf"/>
</dbReference>
<feature type="region of interest" description="Disordered" evidence="8">
    <location>
        <begin position="149"/>
        <end position="174"/>
    </location>
</feature>
<dbReference type="PANTHER" id="PTHR23155">
    <property type="entry name" value="DISEASE RESISTANCE PROTEIN RP"/>
    <property type="match status" value="1"/>
</dbReference>
<dbReference type="InterPro" id="IPR032675">
    <property type="entry name" value="LRR_dom_sf"/>
</dbReference>
<feature type="region of interest" description="Disordered" evidence="8">
    <location>
        <begin position="421"/>
        <end position="505"/>
    </location>
</feature>
<dbReference type="CDD" id="cd14798">
    <property type="entry name" value="RX-CC_like"/>
    <property type="match status" value="1"/>
</dbReference>
<keyword evidence="4" id="KW-0547">Nucleotide-binding</keyword>
<proteinExistence type="inferred from homology"/>
<feature type="coiled-coil region" evidence="7">
    <location>
        <begin position="565"/>
        <end position="592"/>
    </location>
</feature>
<dbReference type="InterPro" id="IPR044974">
    <property type="entry name" value="Disease_R_plants"/>
</dbReference>
<dbReference type="Pfam" id="PF23559">
    <property type="entry name" value="WHD_DRP"/>
    <property type="match status" value="1"/>
</dbReference>
<dbReference type="InterPro" id="IPR055414">
    <property type="entry name" value="LRR_R13L4/SHOC2-like"/>
</dbReference>
<evidence type="ECO:0000256" key="3">
    <source>
        <dbReference type="ARBA" id="ARBA00022737"/>
    </source>
</evidence>
<protein>
    <submittedName>
        <fullName evidence="12">Uncharacterized protein</fullName>
    </submittedName>
</protein>
<evidence type="ECO:0000256" key="1">
    <source>
        <dbReference type="ARBA" id="ARBA00008894"/>
    </source>
</evidence>
<evidence type="ECO:0000259" key="11">
    <source>
        <dbReference type="Pfam" id="PF23598"/>
    </source>
</evidence>
<dbReference type="GO" id="GO:0009626">
    <property type="term" value="P:plant-type hypersensitive response"/>
    <property type="evidence" value="ECO:0007669"/>
    <property type="project" value="UniProtKB-ARBA"/>
</dbReference>